<dbReference type="Proteomes" id="UP000318296">
    <property type="component" value="Unassembled WGS sequence"/>
</dbReference>
<evidence type="ECO:0000313" key="1">
    <source>
        <dbReference type="EMBL" id="TSC91484.1"/>
    </source>
</evidence>
<evidence type="ECO:0000313" key="2">
    <source>
        <dbReference type="Proteomes" id="UP000318296"/>
    </source>
</evidence>
<dbReference type="AlphaFoldDB" id="A0A554LF21"/>
<sequence>MISSVNTVIAQRLVRKICENCVEEDTVSDIIRKEIEEELEALPEKEKKGVMTANLKFYKG</sequence>
<dbReference type="Gene3D" id="3.40.50.300">
    <property type="entry name" value="P-loop containing nucleotide triphosphate hydrolases"/>
    <property type="match status" value="1"/>
</dbReference>
<dbReference type="InterPro" id="IPR027417">
    <property type="entry name" value="P-loop_NTPase"/>
</dbReference>
<reference evidence="1 2" key="1">
    <citation type="submission" date="2017-07" db="EMBL/GenBank/DDBJ databases">
        <title>Mechanisms for carbon and nitrogen cycling indicate functional differentiation within the Candidate Phyla Radiation.</title>
        <authorList>
            <person name="Danczak R.E."/>
            <person name="Johnston M.D."/>
            <person name="Kenah C."/>
            <person name="Slattery M."/>
            <person name="Wrighton K.C."/>
            <person name="Wilkins M.J."/>
        </authorList>
    </citation>
    <scope>NUCLEOTIDE SEQUENCE [LARGE SCALE GENOMIC DNA]</scope>
    <source>
        <strain evidence="1">Licking1014_96</strain>
    </source>
</reference>
<proteinExistence type="predicted"/>
<comment type="caution">
    <text evidence="1">The sequence shown here is derived from an EMBL/GenBank/DDBJ whole genome shotgun (WGS) entry which is preliminary data.</text>
</comment>
<protein>
    <submittedName>
        <fullName evidence="1">Uncharacterized protein</fullName>
    </submittedName>
</protein>
<name>A0A554LF21_9BACT</name>
<organism evidence="1 2">
    <name type="scientific">Candidatus Berkelbacteria bacterium Licking1014_96</name>
    <dbReference type="NCBI Taxonomy" id="2017149"/>
    <lineage>
        <taxon>Bacteria</taxon>
        <taxon>Candidatus Berkelbacteria</taxon>
    </lineage>
</organism>
<gene>
    <name evidence="1" type="ORF">CEN92_253</name>
</gene>
<dbReference type="EMBL" id="VMGH01000035">
    <property type="protein sequence ID" value="TSC91484.1"/>
    <property type="molecule type" value="Genomic_DNA"/>
</dbReference>
<accession>A0A554LF21</accession>
<feature type="non-terminal residue" evidence="1">
    <location>
        <position position="60"/>
    </location>
</feature>